<proteinExistence type="predicted"/>
<sequence>MNCVEAWLTDNNHNWSYDHDGDDICPCIGTSVHSCRILYPCRRLEREKREGIVTERPRQSWS</sequence>
<comment type="caution">
    <text evidence="1">The sequence shown here is derived from an EMBL/GenBank/DDBJ whole genome shotgun (WGS) entry which is preliminary data.</text>
</comment>
<evidence type="ECO:0000313" key="2">
    <source>
        <dbReference type="Proteomes" id="UP001187192"/>
    </source>
</evidence>
<dbReference type="Proteomes" id="UP001187192">
    <property type="component" value="Unassembled WGS sequence"/>
</dbReference>
<gene>
    <name evidence="1" type="ORF">TIFTF001_027088</name>
</gene>
<organism evidence="1 2">
    <name type="scientific">Ficus carica</name>
    <name type="common">Common fig</name>
    <dbReference type="NCBI Taxonomy" id="3494"/>
    <lineage>
        <taxon>Eukaryota</taxon>
        <taxon>Viridiplantae</taxon>
        <taxon>Streptophyta</taxon>
        <taxon>Embryophyta</taxon>
        <taxon>Tracheophyta</taxon>
        <taxon>Spermatophyta</taxon>
        <taxon>Magnoliopsida</taxon>
        <taxon>eudicotyledons</taxon>
        <taxon>Gunneridae</taxon>
        <taxon>Pentapetalae</taxon>
        <taxon>rosids</taxon>
        <taxon>fabids</taxon>
        <taxon>Rosales</taxon>
        <taxon>Moraceae</taxon>
        <taxon>Ficeae</taxon>
        <taxon>Ficus</taxon>
    </lineage>
</organism>
<dbReference type="AlphaFoldDB" id="A0AA88DMB4"/>
<name>A0AA88DMB4_FICCA</name>
<keyword evidence="2" id="KW-1185">Reference proteome</keyword>
<reference evidence="1" key="1">
    <citation type="submission" date="2023-07" db="EMBL/GenBank/DDBJ databases">
        <title>draft genome sequence of fig (Ficus carica).</title>
        <authorList>
            <person name="Takahashi T."/>
            <person name="Nishimura K."/>
        </authorList>
    </citation>
    <scope>NUCLEOTIDE SEQUENCE</scope>
</reference>
<evidence type="ECO:0000313" key="1">
    <source>
        <dbReference type="EMBL" id="GMN57986.1"/>
    </source>
</evidence>
<protein>
    <submittedName>
        <fullName evidence="1">Uncharacterized protein</fullName>
    </submittedName>
</protein>
<dbReference type="EMBL" id="BTGU01000074">
    <property type="protein sequence ID" value="GMN57986.1"/>
    <property type="molecule type" value="Genomic_DNA"/>
</dbReference>
<accession>A0AA88DMB4</accession>